<dbReference type="GeneID" id="85477948"/>
<gene>
    <name evidence="2" type="ORF">BDP81DRAFT_455682</name>
</gene>
<reference evidence="2" key="1">
    <citation type="submission" date="2021-06" db="EMBL/GenBank/DDBJ databases">
        <title>Comparative genomics, transcriptomics and evolutionary studies reveal genomic signatures of adaptation to plant cell wall in hemibiotrophic fungi.</title>
        <authorList>
            <consortium name="DOE Joint Genome Institute"/>
            <person name="Baroncelli R."/>
            <person name="Diaz J.F."/>
            <person name="Benocci T."/>
            <person name="Peng M."/>
            <person name="Battaglia E."/>
            <person name="Haridas S."/>
            <person name="Andreopoulos W."/>
            <person name="Labutti K."/>
            <person name="Pangilinan J."/>
            <person name="Floch G.L."/>
            <person name="Makela M.R."/>
            <person name="Henrissat B."/>
            <person name="Grigoriev I.V."/>
            <person name="Crouch J.A."/>
            <person name="De Vries R.P."/>
            <person name="Sukno S.A."/>
            <person name="Thon M.R."/>
        </authorList>
    </citation>
    <scope>NUCLEOTIDE SEQUENCE</scope>
    <source>
        <strain evidence="2">CBS 102054</strain>
    </source>
</reference>
<name>A0AAJ0E816_9PEZI</name>
<accession>A0AAJ0E816</accession>
<evidence type="ECO:0000313" key="3">
    <source>
        <dbReference type="Proteomes" id="UP001243989"/>
    </source>
</evidence>
<keyword evidence="3" id="KW-1185">Reference proteome</keyword>
<evidence type="ECO:0000256" key="1">
    <source>
        <dbReference type="SAM" id="MobiDB-lite"/>
    </source>
</evidence>
<evidence type="ECO:0000313" key="2">
    <source>
        <dbReference type="EMBL" id="KAK1622126.1"/>
    </source>
</evidence>
<dbReference type="AlphaFoldDB" id="A0AAJ0E816"/>
<feature type="compositionally biased region" description="Basic residues" evidence="1">
    <location>
        <begin position="95"/>
        <end position="107"/>
    </location>
</feature>
<feature type="region of interest" description="Disordered" evidence="1">
    <location>
        <begin position="95"/>
        <end position="144"/>
    </location>
</feature>
<sequence>MVETRGPKAIRAKRPDSSNQNLGKKQSCSIVRRYAGPGQMSRDHNHPSVHPAAGSNVGTSPIKDFLTALIRDSPSSDINIGHKWRQASGLRFIRQQHRYRHRSRRRGSPVIDDNRLHHYYGTPQEEGHRTLGSQGERRQREGVGSGWFEGVDWEFPIRAERT</sequence>
<feature type="compositionally biased region" description="Basic and acidic residues" evidence="1">
    <location>
        <begin position="125"/>
        <end position="141"/>
    </location>
</feature>
<proteinExistence type="predicted"/>
<organism evidence="2 3">
    <name type="scientific">Colletotrichum phormii</name>
    <dbReference type="NCBI Taxonomy" id="359342"/>
    <lineage>
        <taxon>Eukaryota</taxon>
        <taxon>Fungi</taxon>
        <taxon>Dikarya</taxon>
        <taxon>Ascomycota</taxon>
        <taxon>Pezizomycotina</taxon>
        <taxon>Sordariomycetes</taxon>
        <taxon>Hypocreomycetidae</taxon>
        <taxon>Glomerellales</taxon>
        <taxon>Glomerellaceae</taxon>
        <taxon>Colletotrichum</taxon>
        <taxon>Colletotrichum acutatum species complex</taxon>
    </lineage>
</organism>
<feature type="region of interest" description="Disordered" evidence="1">
    <location>
        <begin position="1"/>
        <end position="60"/>
    </location>
</feature>
<dbReference type="Proteomes" id="UP001243989">
    <property type="component" value="Unassembled WGS sequence"/>
</dbReference>
<protein>
    <submittedName>
        <fullName evidence="2">Uncharacterized protein</fullName>
    </submittedName>
</protein>
<dbReference type="EMBL" id="JAHMHQ010000039">
    <property type="protein sequence ID" value="KAK1622126.1"/>
    <property type="molecule type" value="Genomic_DNA"/>
</dbReference>
<comment type="caution">
    <text evidence="2">The sequence shown here is derived from an EMBL/GenBank/DDBJ whole genome shotgun (WGS) entry which is preliminary data.</text>
</comment>
<feature type="compositionally biased region" description="Polar residues" evidence="1">
    <location>
        <begin position="17"/>
        <end position="29"/>
    </location>
</feature>
<dbReference type="RefSeq" id="XP_060438121.1">
    <property type="nucleotide sequence ID" value="XM_060593086.1"/>
</dbReference>